<dbReference type="GO" id="GO:0075732">
    <property type="term" value="P:viral penetration into host nucleus"/>
    <property type="evidence" value="ECO:0007669"/>
    <property type="project" value="UniProtKB-KW"/>
</dbReference>
<keyword evidence="9 15" id="KW-1177">Microtubular inwards viral transport</keyword>
<proteinExistence type="inferred from homology"/>
<evidence type="ECO:0000256" key="7">
    <source>
        <dbReference type="ARBA" id="ARBA00022844"/>
    </source>
</evidence>
<comment type="function">
    <text evidence="15">Minor protein of the capsid that localizes along the inner surface of the virion, within the central cavities beneath the L1 pentamers. Plays a role in capsid stabilization through interaction with the major capsid protein L1. Once the virion enters the host cell, L2 escorts the genomic DNA into the nucleus by promoting escape from the endosomal compartments and traffic through the host Golgi network. Mechanistically, the C-terminus of L2 possesses a cell-penetrating peptide that protudes from the host endosome, interacts with host cytoplasmic retromer cargo and thereby mediates the capsid delivery to the host trans-Golgi network. Plays a role through its interaction with host dynein in the intracellular microtubule-dependent transport of viral capsid toward the nucleus. Mediates the viral genome import into the nucleus through binding to host importins. Once within the nucleus, L2 localizes viral genomes to host PML bodies in order to activate early gene expression for establishment of infection. Later on, promotes late gene expression by interacting with the viral E2 protein and by inhibiting its transcriptional activation functions. During virion assembly, encapsidates the genome by direct interaction with the viral DNA.</text>
</comment>
<dbReference type="GO" id="GO:0046718">
    <property type="term" value="P:symbiont entry into host cell"/>
    <property type="evidence" value="ECO:0007669"/>
    <property type="project" value="UniProtKB-KW"/>
</dbReference>
<keyword evidence="6" id="KW-1040">Host Golgi apparatus</keyword>
<keyword evidence="11 15" id="KW-1176">Cytoplasmic inwards viral transport</keyword>
<evidence type="ECO:0000256" key="3">
    <source>
        <dbReference type="ARBA" id="ARBA00022561"/>
    </source>
</evidence>
<comment type="caution">
    <text evidence="15">Lacks conserved residue(s) required for the propagation of feature annotation.</text>
</comment>
<evidence type="ECO:0000256" key="5">
    <source>
        <dbReference type="ARBA" id="ARBA00022581"/>
    </source>
</evidence>
<reference evidence="18 19" key="1">
    <citation type="journal article" date="2016" name="Virology">
        <title>Identification of novel human papillomavirus lineages and sublineages in HIV/HPV-coinfected pregnant women by next-generation sequencing.</title>
        <authorList>
            <person name="Siqueira J.D."/>
            <person name="Alves B.M."/>
            <person name="Prellwitz I.M."/>
            <person name="Furtado C."/>
            <person name="Meyrelles A.R."/>
            <person name="Machado E.S."/>
            <person name="Seuanez H.N."/>
            <person name="Soares M.A."/>
            <person name="Soares E.A."/>
        </authorList>
    </citation>
    <scope>NUCLEOTIDE SEQUENCE [LARGE SCALE GENOMIC DNA]</scope>
    <source>
        <strain evidence="16">87A.67</strain>
        <strain evidence="17">87B.67</strain>
    </source>
</reference>
<dbReference type="Proteomes" id="UP000149534">
    <property type="component" value="Genome"/>
</dbReference>
<keyword evidence="4 15" id="KW-1048">Host nucleus</keyword>
<gene>
    <name evidence="15" type="primary">L2</name>
</gene>
<evidence type="ECO:0000256" key="6">
    <source>
        <dbReference type="ARBA" id="ARBA00022812"/>
    </source>
</evidence>
<dbReference type="EMBL" id="KU298929">
    <property type="protein sequence ID" value="ALT54968.1"/>
    <property type="molecule type" value="Genomic_DNA"/>
</dbReference>
<organismHost>
    <name type="scientific">Homo sapiens</name>
    <name type="common">Human</name>
    <dbReference type="NCBI Taxonomy" id="9606"/>
</organismHost>
<evidence type="ECO:0000256" key="1">
    <source>
        <dbReference type="ARBA" id="ARBA00022524"/>
    </source>
</evidence>
<evidence type="ECO:0000256" key="13">
    <source>
        <dbReference type="ARBA" id="ARBA00023157"/>
    </source>
</evidence>
<dbReference type="Proteomes" id="UP000152328">
    <property type="component" value="Genome"/>
</dbReference>
<evidence type="ECO:0000256" key="4">
    <source>
        <dbReference type="ARBA" id="ARBA00022562"/>
    </source>
</evidence>
<keyword evidence="12 15" id="KW-0238">DNA-binding</keyword>
<dbReference type="GO" id="GO:0003677">
    <property type="term" value="F:DNA binding"/>
    <property type="evidence" value="ECO:0007669"/>
    <property type="project" value="UniProtKB-UniRule"/>
</dbReference>
<evidence type="ECO:0000313" key="16">
    <source>
        <dbReference type="EMBL" id="ALT54968.1"/>
    </source>
</evidence>
<feature type="disulfide bond" evidence="15">
    <location>
        <begin position="21"/>
        <end position="27"/>
    </location>
</feature>
<comment type="similarity">
    <text evidence="15">Belongs to the papillomaviridae L2 protein family.</text>
</comment>
<evidence type="ECO:0000256" key="10">
    <source>
        <dbReference type="ARBA" id="ARBA00023046"/>
    </source>
</evidence>
<dbReference type="GO" id="GO:0042025">
    <property type="term" value="C:host cell nucleus"/>
    <property type="evidence" value="ECO:0007669"/>
    <property type="project" value="UniProtKB-SubCell"/>
</dbReference>
<evidence type="ECO:0000313" key="18">
    <source>
        <dbReference type="Proteomes" id="UP000149534"/>
    </source>
</evidence>
<dbReference type="InterPro" id="IPR000784">
    <property type="entry name" value="Late_L2"/>
</dbReference>
<dbReference type="GO" id="GO:0043657">
    <property type="term" value="C:host cell"/>
    <property type="evidence" value="ECO:0007669"/>
    <property type="project" value="GOC"/>
</dbReference>
<comment type="PTM">
    <text evidence="15">Highly phosphorylated.</text>
</comment>
<accession>A0A159DRQ0</accession>
<keyword evidence="8 15" id="KW-0426">Late protein</keyword>
<keyword evidence="1 15" id="KW-1163">Viral penetration into host nucleus</keyword>
<dbReference type="Pfam" id="PF00513">
    <property type="entry name" value="Late_protein_L2"/>
    <property type="match status" value="1"/>
</dbReference>
<keyword evidence="2 15" id="KW-0597">Phosphoprotein</keyword>
<keyword evidence="10" id="KW-1039">Host endosome</keyword>
<comment type="subunit">
    <text evidence="15">Interacts with major capsid protein L1. Interacts with E2; this interaction inhibits E2 transcriptional activity but not the DNA replication function E2. Interacts with host HSPA8; this interaction is required for L2 nuclear translocation. Interacts with host importins KPNB2 and KPNB3. Forms a complex with importin alpha2-beta1 heterodimers via interaction with the importin alpha2 adapter. Interacts with host DYNLT1; this interaction is essential for virus intracellular transport during entry. Interacts (via C-terminus) with host retromer subunits VPS35 AND VPS29.</text>
</comment>
<dbReference type="GO" id="GO:0075521">
    <property type="term" value="P:microtubule-dependent intracellular transport of viral material towards nucleus"/>
    <property type="evidence" value="ECO:0007669"/>
    <property type="project" value="UniProtKB-UniRule"/>
</dbReference>
<evidence type="ECO:0000256" key="9">
    <source>
        <dbReference type="ARBA" id="ARBA00022952"/>
    </source>
</evidence>
<evidence type="ECO:0000256" key="11">
    <source>
        <dbReference type="ARBA" id="ARBA00023120"/>
    </source>
</evidence>
<organism evidence="16 18">
    <name type="scientific">Human papillomavirus 67</name>
    <dbReference type="NCBI Taxonomy" id="37120"/>
    <lineage>
        <taxon>Viruses</taxon>
        <taxon>Monodnaviria</taxon>
        <taxon>Shotokuvirae</taxon>
        <taxon>Cossaviricota</taxon>
        <taxon>Papovaviricetes</taxon>
        <taxon>Zurhausenvirales</taxon>
        <taxon>Papillomaviridae</taxon>
        <taxon>Firstpapillomavirinae</taxon>
        <taxon>Alphapapillomavirus</taxon>
        <taxon>Alphapapillomavirus 9</taxon>
    </lineage>
</organism>
<keyword evidence="13 15" id="KW-1015">Disulfide bond</keyword>
<dbReference type="GO" id="GO:0019028">
    <property type="term" value="C:viral capsid"/>
    <property type="evidence" value="ECO:0007669"/>
    <property type="project" value="UniProtKB-UniRule"/>
</dbReference>
<keyword evidence="14 15" id="KW-1160">Virus entry into host cell</keyword>
<keyword evidence="3 15" id="KW-0167">Capsid protein</keyword>
<evidence type="ECO:0000256" key="12">
    <source>
        <dbReference type="ARBA" id="ARBA00023125"/>
    </source>
</evidence>
<dbReference type="HAMAP" id="MF_04003">
    <property type="entry name" value="PPV_L2"/>
    <property type="match status" value="1"/>
</dbReference>
<evidence type="ECO:0000313" key="17">
    <source>
        <dbReference type="EMBL" id="ALT54976.1"/>
    </source>
</evidence>
<name>A0A159DRQ0_HPV67</name>
<protein>
    <recommendedName>
        <fullName evidence="15">Minor capsid protein L2</fullName>
    </recommendedName>
</protein>
<evidence type="ECO:0000256" key="2">
    <source>
        <dbReference type="ARBA" id="ARBA00022553"/>
    </source>
</evidence>
<dbReference type="EMBL" id="KU298930">
    <property type="protein sequence ID" value="ALT54976.1"/>
    <property type="molecule type" value="Genomic_DNA"/>
</dbReference>
<evidence type="ECO:0000256" key="14">
    <source>
        <dbReference type="ARBA" id="ARBA00023296"/>
    </source>
</evidence>
<keyword evidence="7 15" id="KW-0946">Virion</keyword>
<evidence type="ECO:0000256" key="8">
    <source>
        <dbReference type="ARBA" id="ARBA00022921"/>
    </source>
</evidence>
<evidence type="ECO:0000256" key="15">
    <source>
        <dbReference type="HAMAP-Rule" id="MF_04003"/>
    </source>
</evidence>
<evidence type="ECO:0000313" key="19">
    <source>
        <dbReference type="Proteomes" id="UP000152328"/>
    </source>
</evidence>
<dbReference type="GO" id="GO:0005198">
    <property type="term" value="F:structural molecule activity"/>
    <property type="evidence" value="ECO:0007669"/>
    <property type="project" value="UniProtKB-UniRule"/>
</dbReference>
<comment type="subcellular location">
    <subcellularLocation>
        <location evidence="15">Virion</location>
    </subcellularLocation>
    <subcellularLocation>
        <location evidence="15">Host nucleus</location>
    </subcellularLocation>
</comment>
<sequence>MKHKRSTRRKRASATQLYQTCKAAGTCPPDVIPKVERTTIADQILKFGSLGVFFGGLGIGTGSGTGGRTGYVPLSTRPPTASAPTSTIRPPVSVDTVGPLDSSIVSMIEETSFIESGAPAPSIPTASGFDVATSADNTPAIINVSSIGESSVESVTTHLNPTFTEPSVLRPFSSSEASGHLIFSTPTISTHSYEDIPMDTFIVSTTSDNVTSSTPIPRSRPTARLGLYSKGTQQVKVVDPAFLTSPRRLITFDNPAFQPTEPDETLYFQHQDISPAPDPDFLDIVALHRPALTSRKGTIRFSRLGSKATMKTRSGKQIGARVHYYQDLSPIAPADSIALQPLSRPVSSASHSINDGLYDVYMDPDTPFPQPSISYSLHSPQTTNVTVPLSSGFDFPFSSTVPLQPGPDIVSPVAPTYTPFVPVIPTSPFNNVLVYGSDFILHPSYFLRRRRKRFPYFFADVRVAA</sequence>
<keyword evidence="5 15" id="KW-0945">Host-virus interaction</keyword>